<organism evidence="4 5">
    <name type="scientific">Actinomadura vinacea</name>
    <dbReference type="NCBI Taxonomy" id="115336"/>
    <lineage>
        <taxon>Bacteria</taxon>
        <taxon>Bacillati</taxon>
        <taxon>Actinomycetota</taxon>
        <taxon>Actinomycetes</taxon>
        <taxon>Streptosporangiales</taxon>
        <taxon>Thermomonosporaceae</taxon>
        <taxon>Actinomadura</taxon>
    </lineage>
</organism>
<dbReference type="Gene3D" id="3.40.50.720">
    <property type="entry name" value="NAD(P)-binding Rossmann-like Domain"/>
    <property type="match status" value="2"/>
</dbReference>
<protein>
    <submittedName>
        <fullName evidence="4">2-hydroxyacid dehydrogenase</fullName>
    </submittedName>
</protein>
<keyword evidence="1" id="KW-0560">Oxidoreductase</keyword>
<feature type="domain" description="D-isomer specific 2-hydroxyacid dehydrogenase NAD-binding" evidence="3">
    <location>
        <begin position="100"/>
        <end position="282"/>
    </location>
</feature>
<name>A0ABN3K6X1_9ACTN</name>
<sequence length="321" mass="33833">MTRVVVTDADVGPLLRDGDGIDLVRVALDDRALLEDELARADAYVGVHFDAGLARAVGPAFAFLQITAAGTDHVAVGDLPARVTVANAYGHGRSVAEHVLMVMIAARRGLLRRDAEMRRGRWRSRLHDPDCPTFSTLAGATVGIIGFGHIGRSIARLCDAIGMRTVALRGSARGRDATDPDAAWVGGADALDDLLREAAVVVVACPLTDRTRGLIGARELALLGPSGTLVNVGRGAVVDEAALYEALRDRTIAAAAIDVWTAPPGTVPALAGLDNVIMTPHYSATADDTYRDRAAQVAANILRVHRGEPPHHIVRQGEPAV</sequence>
<dbReference type="Pfam" id="PF02826">
    <property type="entry name" value="2-Hacid_dh_C"/>
    <property type="match status" value="1"/>
</dbReference>
<evidence type="ECO:0000256" key="2">
    <source>
        <dbReference type="ARBA" id="ARBA00023027"/>
    </source>
</evidence>
<dbReference type="SUPFAM" id="SSF52283">
    <property type="entry name" value="Formate/glycerate dehydrogenase catalytic domain-like"/>
    <property type="match status" value="1"/>
</dbReference>
<accession>A0ABN3K6X1</accession>
<evidence type="ECO:0000313" key="4">
    <source>
        <dbReference type="EMBL" id="GAA2448230.1"/>
    </source>
</evidence>
<dbReference type="RefSeq" id="WP_344595943.1">
    <property type="nucleotide sequence ID" value="NZ_BAAARW010000035.1"/>
</dbReference>
<dbReference type="CDD" id="cd12165">
    <property type="entry name" value="2-Hacid_dh_6"/>
    <property type="match status" value="1"/>
</dbReference>
<keyword evidence="5" id="KW-1185">Reference proteome</keyword>
<dbReference type="EMBL" id="BAAARW010000035">
    <property type="protein sequence ID" value="GAA2448230.1"/>
    <property type="molecule type" value="Genomic_DNA"/>
</dbReference>
<dbReference type="Proteomes" id="UP001501231">
    <property type="component" value="Unassembled WGS sequence"/>
</dbReference>
<dbReference type="PANTHER" id="PTHR10996:SF178">
    <property type="entry name" value="2-HYDROXYACID DEHYDROGENASE YGL185C-RELATED"/>
    <property type="match status" value="1"/>
</dbReference>
<proteinExistence type="predicted"/>
<dbReference type="SUPFAM" id="SSF51735">
    <property type="entry name" value="NAD(P)-binding Rossmann-fold domains"/>
    <property type="match status" value="1"/>
</dbReference>
<dbReference type="InterPro" id="IPR006140">
    <property type="entry name" value="D-isomer_DH_NAD-bd"/>
</dbReference>
<comment type="caution">
    <text evidence="4">The sequence shown here is derived from an EMBL/GenBank/DDBJ whole genome shotgun (WGS) entry which is preliminary data.</text>
</comment>
<evidence type="ECO:0000259" key="3">
    <source>
        <dbReference type="Pfam" id="PF02826"/>
    </source>
</evidence>
<gene>
    <name evidence="4" type="ORF">GCM10010191_77080</name>
</gene>
<keyword evidence="2" id="KW-0520">NAD</keyword>
<dbReference type="PANTHER" id="PTHR10996">
    <property type="entry name" value="2-HYDROXYACID DEHYDROGENASE-RELATED"/>
    <property type="match status" value="1"/>
</dbReference>
<evidence type="ECO:0000313" key="5">
    <source>
        <dbReference type="Proteomes" id="UP001501231"/>
    </source>
</evidence>
<dbReference type="InterPro" id="IPR050223">
    <property type="entry name" value="D-isomer_2-hydroxyacid_DH"/>
</dbReference>
<reference evidence="4 5" key="1">
    <citation type="journal article" date="2019" name="Int. J. Syst. Evol. Microbiol.">
        <title>The Global Catalogue of Microorganisms (GCM) 10K type strain sequencing project: providing services to taxonomists for standard genome sequencing and annotation.</title>
        <authorList>
            <consortium name="The Broad Institute Genomics Platform"/>
            <consortium name="The Broad Institute Genome Sequencing Center for Infectious Disease"/>
            <person name="Wu L."/>
            <person name="Ma J."/>
        </authorList>
    </citation>
    <scope>NUCLEOTIDE SEQUENCE [LARGE SCALE GENOMIC DNA]</scope>
    <source>
        <strain evidence="4 5">JCM 3325</strain>
    </source>
</reference>
<dbReference type="InterPro" id="IPR036291">
    <property type="entry name" value="NAD(P)-bd_dom_sf"/>
</dbReference>
<evidence type="ECO:0000256" key="1">
    <source>
        <dbReference type="ARBA" id="ARBA00023002"/>
    </source>
</evidence>